<gene>
    <name evidence="12" type="ORF">V5N11_029513</name>
</gene>
<comment type="catalytic activity">
    <reaction evidence="7">
        <text>NAD(+) + H2O = ADP-D-ribose + nicotinamide + H(+)</text>
        <dbReference type="Rhea" id="RHEA:16301"/>
        <dbReference type="ChEBI" id="CHEBI:15377"/>
        <dbReference type="ChEBI" id="CHEBI:15378"/>
        <dbReference type="ChEBI" id="CHEBI:17154"/>
        <dbReference type="ChEBI" id="CHEBI:57540"/>
        <dbReference type="ChEBI" id="CHEBI:57967"/>
        <dbReference type="EC" id="3.2.2.6"/>
    </reaction>
    <physiologicalReaction direction="left-to-right" evidence="7">
        <dbReference type="Rhea" id="RHEA:16302"/>
    </physiologicalReaction>
</comment>
<feature type="domain" description="NB-ARC" evidence="8">
    <location>
        <begin position="30"/>
        <end position="201"/>
    </location>
</feature>
<evidence type="ECO:0000313" key="13">
    <source>
        <dbReference type="Proteomes" id="UP001558713"/>
    </source>
</evidence>
<evidence type="ECO:0000256" key="4">
    <source>
        <dbReference type="ARBA" id="ARBA00022801"/>
    </source>
</evidence>
<dbReference type="SMART" id="SM00367">
    <property type="entry name" value="LRR_CC"/>
    <property type="match status" value="12"/>
</dbReference>
<dbReference type="InterPro" id="IPR044974">
    <property type="entry name" value="Disease_R_plants"/>
</dbReference>
<accession>A0ABD1BNB3</accession>
<evidence type="ECO:0000259" key="11">
    <source>
        <dbReference type="Pfam" id="PF23598"/>
    </source>
</evidence>
<dbReference type="EMBL" id="JBANAX010000205">
    <property type="protein sequence ID" value="KAL1218641.1"/>
    <property type="molecule type" value="Genomic_DNA"/>
</dbReference>
<dbReference type="InterPro" id="IPR055414">
    <property type="entry name" value="LRR_R13L4/SHOC2-like"/>
</dbReference>
<dbReference type="InterPro" id="IPR006553">
    <property type="entry name" value="Leu-rich_rpt_Cys-con_subtyp"/>
</dbReference>
<feature type="domain" description="C-JID" evidence="9">
    <location>
        <begin position="1029"/>
        <end position="1120"/>
    </location>
</feature>
<dbReference type="FunFam" id="3.80.10.10:FF:000845">
    <property type="entry name" value="Disease resistance protein (TIR-NBS-LRR class)"/>
    <property type="match status" value="1"/>
</dbReference>
<dbReference type="Gene3D" id="1.10.8.430">
    <property type="entry name" value="Helical domain of apoptotic protease-activating factors"/>
    <property type="match status" value="1"/>
</dbReference>
<dbReference type="PANTHER" id="PTHR11017">
    <property type="entry name" value="LEUCINE-RICH REPEAT-CONTAINING PROTEIN"/>
    <property type="match status" value="1"/>
</dbReference>
<keyword evidence="6" id="KW-0520">NAD</keyword>
<reference evidence="12 13" key="1">
    <citation type="submission" date="2024-04" db="EMBL/GenBank/DDBJ databases">
        <title>Genome assembly C_amara_ONT_v2.</title>
        <authorList>
            <person name="Yant L."/>
            <person name="Moore C."/>
            <person name="Slenker M."/>
        </authorList>
    </citation>
    <scope>NUCLEOTIDE SEQUENCE [LARGE SCALE GENOMIC DNA]</scope>
    <source>
        <tissue evidence="12">Leaf</tissue>
    </source>
</reference>
<dbReference type="Proteomes" id="UP001558713">
    <property type="component" value="Unassembled WGS sequence"/>
</dbReference>
<dbReference type="SUPFAM" id="SSF52540">
    <property type="entry name" value="P-loop containing nucleoside triphosphate hydrolases"/>
    <property type="match status" value="1"/>
</dbReference>
<dbReference type="InterPro" id="IPR042197">
    <property type="entry name" value="Apaf_helical"/>
</dbReference>
<dbReference type="PANTHER" id="PTHR11017:SF411">
    <property type="entry name" value="ADP-RIBOSYL CYCLASE_CYCLIC ADP-RIBOSE HYDROLASE-RELATED"/>
    <property type="match status" value="1"/>
</dbReference>
<dbReference type="Pfam" id="PF23282">
    <property type="entry name" value="WHD_ROQ1"/>
    <property type="match status" value="1"/>
</dbReference>
<dbReference type="AlphaFoldDB" id="A0ABD1BNB3"/>
<evidence type="ECO:0000259" key="9">
    <source>
        <dbReference type="Pfam" id="PF20160"/>
    </source>
</evidence>
<evidence type="ECO:0000256" key="6">
    <source>
        <dbReference type="ARBA" id="ARBA00023027"/>
    </source>
</evidence>
<feature type="domain" description="Disease resistance R13L4/SHOC-2-like LRR" evidence="11">
    <location>
        <begin position="806"/>
        <end position="974"/>
    </location>
</feature>
<evidence type="ECO:0000256" key="1">
    <source>
        <dbReference type="ARBA" id="ARBA00011982"/>
    </source>
</evidence>
<keyword evidence="3" id="KW-0677">Repeat</keyword>
<dbReference type="InterPro" id="IPR058192">
    <property type="entry name" value="WHD_ROQ1-like"/>
</dbReference>
<feature type="domain" description="Disease resistance R13L4/SHOC-2-like LRR" evidence="11">
    <location>
        <begin position="717"/>
        <end position="805"/>
    </location>
</feature>
<feature type="domain" description="Disease resistance R13L4/SHOC-2-like LRR" evidence="11">
    <location>
        <begin position="529"/>
        <end position="634"/>
    </location>
</feature>
<dbReference type="Gene3D" id="3.40.50.300">
    <property type="entry name" value="P-loop containing nucleotide triphosphate hydrolases"/>
    <property type="match status" value="1"/>
</dbReference>
<comment type="caution">
    <text evidence="12">The sequence shown here is derived from an EMBL/GenBank/DDBJ whole genome shotgun (WGS) entry which is preliminary data.</text>
</comment>
<dbReference type="GO" id="GO:0051707">
    <property type="term" value="P:response to other organism"/>
    <property type="evidence" value="ECO:0007669"/>
    <property type="project" value="UniProtKB-ARBA"/>
</dbReference>
<keyword evidence="4" id="KW-0378">Hydrolase</keyword>
<dbReference type="Pfam" id="PF00931">
    <property type="entry name" value="NB-ARC"/>
    <property type="match status" value="1"/>
</dbReference>
<evidence type="ECO:0000259" key="10">
    <source>
        <dbReference type="Pfam" id="PF23282"/>
    </source>
</evidence>
<evidence type="ECO:0000256" key="7">
    <source>
        <dbReference type="ARBA" id="ARBA00047304"/>
    </source>
</evidence>
<keyword evidence="5" id="KW-0611">Plant defense</keyword>
<organism evidence="12 13">
    <name type="scientific">Cardamine amara subsp. amara</name>
    <dbReference type="NCBI Taxonomy" id="228776"/>
    <lineage>
        <taxon>Eukaryota</taxon>
        <taxon>Viridiplantae</taxon>
        <taxon>Streptophyta</taxon>
        <taxon>Embryophyta</taxon>
        <taxon>Tracheophyta</taxon>
        <taxon>Spermatophyta</taxon>
        <taxon>Magnoliopsida</taxon>
        <taxon>eudicotyledons</taxon>
        <taxon>Gunneridae</taxon>
        <taxon>Pentapetalae</taxon>
        <taxon>rosids</taxon>
        <taxon>malvids</taxon>
        <taxon>Brassicales</taxon>
        <taxon>Brassicaceae</taxon>
        <taxon>Cardamineae</taxon>
        <taxon>Cardamine</taxon>
    </lineage>
</organism>
<dbReference type="InterPro" id="IPR045344">
    <property type="entry name" value="C-JID"/>
</dbReference>
<protein>
    <recommendedName>
        <fullName evidence="1">ADP-ribosyl cyclase/cyclic ADP-ribose hydrolase</fullName>
        <ecNumber evidence="1">3.2.2.6</ecNumber>
    </recommendedName>
</protein>
<dbReference type="InterPro" id="IPR027417">
    <property type="entry name" value="P-loop_NTPase"/>
</dbReference>
<evidence type="ECO:0000256" key="5">
    <source>
        <dbReference type="ARBA" id="ARBA00022821"/>
    </source>
</evidence>
<dbReference type="SUPFAM" id="SSF46785">
    <property type="entry name" value="Winged helix' DNA-binding domain"/>
    <property type="match status" value="1"/>
</dbReference>
<sequence>MIEKIATDVSNILNNSTLSRDFDGLVGIRAHMERMKDLLSLDLDEVRMIGIWGPPGIGKTTIARYLYHQFSSRFQLGAIMVDIKRCYPTPCLDEYNAQLQLQNQMLAQIINQKDIMISHLGVAQERLKNKKVFIVLDDVDQLGQLNALAKETRWFGPGSRIIITTEDVRILKAHWINHIYKVNFPSSDEAFQIFCMHAFGKKYPDDGFFRLAMKVTHLAGELPLGLKILGSALRGMSKQEWKRTIPSLQTHLNGEVKSIIKFSYDALHDEDKELFLYIACIFNFNPRQRLEEILAKKFSNVSHGLDVLAEKSLISINQGVIVMHTLLEKFGREIYKKDGQLSVGERNICELLSEDTTDGRRFIGIKLKFSFFKVWLVKEDFISEEALEKISDLQFLRIGVESHDYNERLHSLLYHSQKIRSLHWESFQNICLPSNFNPDFLVELFMPNSRLQKLWEKSKSLGNLKWMDLNDSRNLRELPDLSTATNLEELILSDCSSLVELPSSIGKLTSLQLLDLRGCSSLIELPSSIGNATNLQNLNLSRCSSLEELPSSIGKLTSLQILDLRGCSSLIELPSSIGNATNLQNLNLSGCSRLVKLPSSIENATNLQELNLSFCSNLVELTSINATNLRILKLKNCSRLLELPPSIGSAKNLQELNISGCSSLVKLSSSIGDITNLRKFNLSNCSSLVELPSSVGDITNLKSLRLPNCSSLVELPSSVGDITNLKSLDLSNCSSLVELPSSVGDITNLEILDLSNCSSLVELPSSIGDITNLKSLRLSNCSSLVELPSSVGDITNLESLELSYCSSLVELPSSIGDITNLKSLRLSNCSSLVELPSSIGNLQKLDWLSFCGCSKLEALPTNINLKSLNELDLTNCSQLKFFPEISTNIKDLKLVGTTVKEVPLSIMSWSRLSVFHMSYFESLKEFPHALEIITVLHLNEEDIQEVGPWVKGISRLRKLRLKDCNKLESLPQFSDSLWCIEADNCKSLERLDCTFNHPDISLHFTNCFNLNHEARDIIMHTSTHRYAILPGTQVPACFDYKATAGGPLTIKLNESSLPTSMKLKACIVLVINKEETGYVYEPMLVKIDIMDKQNDLPVLCTPSDHGISPMLSEHIYTFEFEAREVTSTELVFEFNTYNNKWKIGECGLYQILETPSC</sequence>
<dbReference type="SUPFAM" id="SSF52058">
    <property type="entry name" value="L domain-like"/>
    <property type="match status" value="2"/>
</dbReference>
<dbReference type="Pfam" id="PF23598">
    <property type="entry name" value="LRR_14"/>
    <property type="match status" value="3"/>
</dbReference>
<dbReference type="GO" id="GO:0061809">
    <property type="term" value="F:NAD+ nucleosidase activity, cyclic ADP-ribose generating"/>
    <property type="evidence" value="ECO:0007669"/>
    <property type="project" value="UniProtKB-EC"/>
</dbReference>
<dbReference type="InterPro" id="IPR002182">
    <property type="entry name" value="NB-ARC"/>
</dbReference>
<keyword evidence="13" id="KW-1185">Reference proteome</keyword>
<dbReference type="GO" id="GO:0006952">
    <property type="term" value="P:defense response"/>
    <property type="evidence" value="ECO:0007669"/>
    <property type="project" value="UniProtKB-KW"/>
</dbReference>
<dbReference type="FunFam" id="1.10.8.430:FF:000002">
    <property type="entry name" value="Disease resistance protein (TIR-NBS-LRR class)"/>
    <property type="match status" value="1"/>
</dbReference>
<evidence type="ECO:0000259" key="8">
    <source>
        <dbReference type="Pfam" id="PF00931"/>
    </source>
</evidence>
<dbReference type="PRINTS" id="PR00364">
    <property type="entry name" value="DISEASERSIST"/>
</dbReference>
<evidence type="ECO:0000256" key="2">
    <source>
        <dbReference type="ARBA" id="ARBA00022614"/>
    </source>
</evidence>
<dbReference type="FunFam" id="3.40.50.300:FF:001002">
    <property type="entry name" value="Disease resistance protein (TIR-NBS-LRR class)"/>
    <property type="match status" value="1"/>
</dbReference>
<name>A0ABD1BNB3_CARAN</name>
<evidence type="ECO:0000313" key="12">
    <source>
        <dbReference type="EMBL" id="KAL1218641.1"/>
    </source>
</evidence>
<dbReference type="Pfam" id="PF20160">
    <property type="entry name" value="C-JID"/>
    <property type="match status" value="1"/>
</dbReference>
<dbReference type="EC" id="3.2.2.6" evidence="1"/>
<evidence type="ECO:0000256" key="3">
    <source>
        <dbReference type="ARBA" id="ARBA00022737"/>
    </source>
</evidence>
<keyword evidence="2" id="KW-0433">Leucine-rich repeat</keyword>
<proteinExistence type="predicted"/>
<feature type="domain" description="Disease resistance protein Roq1-like winged-helix" evidence="10">
    <location>
        <begin position="270"/>
        <end position="336"/>
    </location>
</feature>
<dbReference type="InterPro" id="IPR032675">
    <property type="entry name" value="LRR_dom_sf"/>
</dbReference>
<dbReference type="InterPro" id="IPR036390">
    <property type="entry name" value="WH_DNA-bd_sf"/>
</dbReference>
<dbReference type="Gene3D" id="3.80.10.10">
    <property type="entry name" value="Ribonuclease Inhibitor"/>
    <property type="match status" value="5"/>
</dbReference>